<accession>A0AA38IQ70</accession>
<keyword evidence="1" id="KW-0812">Transmembrane</keyword>
<evidence type="ECO:0000313" key="3">
    <source>
        <dbReference type="Proteomes" id="UP001168821"/>
    </source>
</evidence>
<feature type="transmembrane region" description="Helical" evidence="1">
    <location>
        <begin position="50"/>
        <end position="68"/>
    </location>
</feature>
<organism evidence="2 3">
    <name type="scientific">Zophobas morio</name>
    <dbReference type="NCBI Taxonomy" id="2755281"/>
    <lineage>
        <taxon>Eukaryota</taxon>
        <taxon>Metazoa</taxon>
        <taxon>Ecdysozoa</taxon>
        <taxon>Arthropoda</taxon>
        <taxon>Hexapoda</taxon>
        <taxon>Insecta</taxon>
        <taxon>Pterygota</taxon>
        <taxon>Neoptera</taxon>
        <taxon>Endopterygota</taxon>
        <taxon>Coleoptera</taxon>
        <taxon>Polyphaga</taxon>
        <taxon>Cucujiformia</taxon>
        <taxon>Tenebrionidae</taxon>
        <taxon>Zophobas</taxon>
    </lineage>
</organism>
<protein>
    <submittedName>
        <fullName evidence="2">Uncharacterized protein</fullName>
    </submittedName>
</protein>
<evidence type="ECO:0000256" key="1">
    <source>
        <dbReference type="SAM" id="Phobius"/>
    </source>
</evidence>
<reference evidence="2" key="1">
    <citation type="journal article" date="2023" name="G3 (Bethesda)">
        <title>Whole genome assemblies of Zophobas morio and Tenebrio molitor.</title>
        <authorList>
            <person name="Kaur S."/>
            <person name="Stinson S.A."/>
            <person name="diCenzo G.C."/>
        </authorList>
    </citation>
    <scope>NUCLEOTIDE SEQUENCE</scope>
    <source>
        <strain evidence="2">QUZm001</strain>
    </source>
</reference>
<gene>
    <name evidence="2" type="ORF">Zmor_005608</name>
</gene>
<feature type="transmembrane region" description="Helical" evidence="1">
    <location>
        <begin position="22"/>
        <end position="43"/>
    </location>
</feature>
<dbReference type="EMBL" id="JALNTZ010000002">
    <property type="protein sequence ID" value="KAJ3661200.1"/>
    <property type="molecule type" value="Genomic_DNA"/>
</dbReference>
<name>A0AA38IQ70_9CUCU</name>
<dbReference type="AlphaFoldDB" id="A0AA38IQ70"/>
<keyword evidence="1" id="KW-0472">Membrane</keyword>
<dbReference type="Proteomes" id="UP001168821">
    <property type="component" value="Unassembled WGS sequence"/>
</dbReference>
<proteinExistence type="predicted"/>
<sequence>MKYFDATSLGELFGSVNSNDEIQALFFVGLCCLGAWVLFSWLIQILRSILWIWPLLLVIGLLLAVPSLRIPLTQRIIPKQVDGFMQIIDRRYNGYRNETLSQ</sequence>
<evidence type="ECO:0000313" key="2">
    <source>
        <dbReference type="EMBL" id="KAJ3661200.1"/>
    </source>
</evidence>
<comment type="caution">
    <text evidence="2">The sequence shown here is derived from an EMBL/GenBank/DDBJ whole genome shotgun (WGS) entry which is preliminary data.</text>
</comment>
<keyword evidence="3" id="KW-1185">Reference proteome</keyword>
<keyword evidence="1" id="KW-1133">Transmembrane helix</keyword>